<dbReference type="Gene3D" id="1.10.10.10">
    <property type="entry name" value="Winged helix-like DNA-binding domain superfamily/Winged helix DNA-binding domain"/>
    <property type="match status" value="1"/>
</dbReference>
<dbReference type="Proteomes" id="UP000182466">
    <property type="component" value="Unassembled WGS sequence"/>
</dbReference>
<dbReference type="GO" id="GO:0003677">
    <property type="term" value="F:DNA binding"/>
    <property type="evidence" value="ECO:0007669"/>
    <property type="project" value="UniProtKB-KW"/>
</dbReference>
<dbReference type="STRING" id="999627.SAMN05216236_14920"/>
<keyword evidence="1" id="KW-0805">Transcription regulation</keyword>
<proteinExistence type="predicted"/>
<dbReference type="AlphaFoldDB" id="A0A1I7E854"/>
<evidence type="ECO:0000313" key="6">
    <source>
        <dbReference type="Proteomes" id="UP000182466"/>
    </source>
</evidence>
<dbReference type="OrthoDB" id="8452803at2"/>
<dbReference type="Pfam" id="PF12802">
    <property type="entry name" value="MarR_2"/>
    <property type="match status" value="1"/>
</dbReference>
<keyword evidence="3" id="KW-0804">Transcription</keyword>
<dbReference type="InterPro" id="IPR000835">
    <property type="entry name" value="HTH_MarR-typ"/>
</dbReference>
<protein>
    <submittedName>
        <fullName evidence="5">Transcriptional regulator, MarR family</fullName>
    </submittedName>
</protein>
<evidence type="ECO:0000256" key="2">
    <source>
        <dbReference type="ARBA" id="ARBA00023125"/>
    </source>
</evidence>
<evidence type="ECO:0000256" key="1">
    <source>
        <dbReference type="ARBA" id="ARBA00023015"/>
    </source>
</evidence>
<evidence type="ECO:0000259" key="4">
    <source>
        <dbReference type="PROSITE" id="PS50995"/>
    </source>
</evidence>
<reference evidence="5 6" key="1">
    <citation type="submission" date="2016-10" db="EMBL/GenBank/DDBJ databases">
        <authorList>
            <person name="de Groot N.N."/>
        </authorList>
    </citation>
    <scope>NUCLEOTIDE SEQUENCE [LARGE SCALE GENOMIC DNA]</scope>
    <source>
        <strain evidence="5 6">CGMCC 1.10959</strain>
    </source>
</reference>
<dbReference type="PANTHER" id="PTHR42756:SF1">
    <property type="entry name" value="TRANSCRIPTIONAL REPRESSOR OF EMRAB OPERON"/>
    <property type="match status" value="1"/>
</dbReference>
<dbReference type="PRINTS" id="PR00598">
    <property type="entry name" value="HTHMARR"/>
</dbReference>
<dbReference type="PANTHER" id="PTHR42756">
    <property type="entry name" value="TRANSCRIPTIONAL REGULATOR, MARR"/>
    <property type="match status" value="1"/>
</dbReference>
<sequence>MTAAPDMAETFTRALAIVSRQWKRRLDVQFRHLGLSQARWGVILELSRHEDATQIELARVLGIEGPTLVRLLDGLERMGFVERHPSAEDRRAKKLVLTEAAMRILERMKSIAANSRLEVLEDIPADDLRTATRVLAQIASRLEKMGNDENG</sequence>
<dbReference type="EMBL" id="FPAW01000049">
    <property type="protein sequence ID" value="SFU20082.1"/>
    <property type="molecule type" value="Genomic_DNA"/>
</dbReference>
<dbReference type="PROSITE" id="PS50995">
    <property type="entry name" value="HTH_MARR_2"/>
    <property type="match status" value="1"/>
</dbReference>
<dbReference type="eggNOG" id="COG1846">
    <property type="taxonomic scope" value="Bacteria"/>
</dbReference>
<evidence type="ECO:0000256" key="3">
    <source>
        <dbReference type="ARBA" id="ARBA00023163"/>
    </source>
</evidence>
<dbReference type="SUPFAM" id="SSF46785">
    <property type="entry name" value="Winged helix' DNA-binding domain"/>
    <property type="match status" value="1"/>
</dbReference>
<keyword evidence="2" id="KW-0238">DNA-binding</keyword>
<evidence type="ECO:0000313" key="5">
    <source>
        <dbReference type="EMBL" id="SFU20082.1"/>
    </source>
</evidence>
<dbReference type="InterPro" id="IPR023187">
    <property type="entry name" value="Tscrpt_reg_MarR-type_CS"/>
</dbReference>
<name>A0A1I7E854_9RHOB</name>
<gene>
    <name evidence="5" type="ORF">SAMN05216236_14920</name>
</gene>
<dbReference type="PROSITE" id="PS01117">
    <property type="entry name" value="HTH_MARR_1"/>
    <property type="match status" value="1"/>
</dbReference>
<dbReference type="InterPro" id="IPR036388">
    <property type="entry name" value="WH-like_DNA-bd_sf"/>
</dbReference>
<organism evidence="5 6">
    <name type="scientific">Sedimentitalea nanhaiensis</name>
    <dbReference type="NCBI Taxonomy" id="999627"/>
    <lineage>
        <taxon>Bacteria</taxon>
        <taxon>Pseudomonadati</taxon>
        <taxon>Pseudomonadota</taxon>
        <taxon>Alphaproteobacteria</taxon>
        <taxon>Rhodobacterales</taxon>
        <taxon>Paracoccaceae</taxon>
        <taxon>Sedimentitalea</taxon>
    </lineage>
</organism>
<dbReference type="SMART" id="SM00347">
    <property type="entry name" value="HTH_MARR"/>
    <property type="match status" value="1"/>
</dbReference>
<keyword evidence="6" id="KW-1185">Reference proteome</keyword>
<feature type="domain" description="HTH marR-type" evidence="4">
    <location>
        <begin position="8"/>
        <end position="140"/>
    </location>
</feature>
<dbReference type="InterPro" id="IPR036390">
    <property type="entry name" value="WH_DNA-bd_sf"/>
</dbReference>
<dbReference type="GO" id="GO:0003700">
    <property type="term" value="F:DNA-binding transcription factor activity"/>
    <property type="evidence" value="ECO:0007669"/>
    <property type="project" value="InterPro"/>
</dbReference>
<accession>A0A1I7E854</accession>